<evidence type="ECO:0000256" key="4">
    <source>
        <dbReference type="ARBA" id="ARBA00022481"/>
    </source>
</evidence>
<dbReference type="GO" id="GO:0005886">
    <property type="term" value="C:plasma membrane"/>
    <property type="evidence" value="ECO:0007669"/>
    <property type="project" value="UniProtKB-SubCell"/>
</dbReference>
<name>A0A0R2APR6_9LACO</name>
<dbReference type="AlphaFoldDB" id="A0A0R2APR6"/>
<keyword evidence="12" id="KW-1185">Reference proteome</keyword>
<evidence type="ECO:0000313" key="11">
    <source>
        <dbReference type="EMBL" id="KRM65555.1"/>
    </source>
</evidence>
<dbReference type="InterPro" id="IPR012902">
    <property type="entry name" value="N_methyl_site"/>
</dbReference>
<dbReference type="Gene3D" id="3.30.700.10">
    <property type="entry name" value="Glycoprotein, Type 4 Pilin"/>
    <property type="match status" value="1"/>
</dbReference>
<dbReference type="EMBL" id="AYYP01000013">
    <property type="protein sequence ID" value="KRM65555.1"/>
    <property type="molecule type" value="Genomic_DNA"/>
</dbReference>
<keyword evidence="8" id="KW-0178">Competence</keyword>
<keyword evidence="7 10" id="KW-0472">Membrane</keyword>
<evidence type="ECO:0008006" key="13">
    <source>
        <dbReference type="Google" id="ProtNLM"/>
    </source>
</evidence>
<dbReference type="OrthoDB" id="2248894at2"/>
<comment type="caution">
    <text evidence="11">The sequence shown here is derived from an EMBL/GenBank/DDBJ whole genome shotgun (WGS) entry which is preliminary data.</text>
</comment>
<dbReference type="InterPro" id="IPR016940">
    <property type="entry name" value="ComGC"/>
</dbReference>
<keyword evidence="3" id="KW-1003">Cell membrane</keyword>
<dbReference type="GO" id="GO:0009986">
    <property type="term" value="C:cell surface"/>
    <property type="evidence" value="ECO:0007669"/>
    <property type="project" value="UniProtKB-SubCell"/>
</dbReference>
<protein>
    <recommendedName>
        <fullName evidence="13">Competence protein ComGC</fullName>
    </recommendedName>
</protein>
<evidence type="ECO:0000256" key="6">
    <source>
        <dbReference type="ARBA" id="ARBA00022989"/>
    </source>
</evidence>
<feature type="transmembrane region" description="Helical" evidence="10">
    <location>
        <begin position="12"/>
        <end position="30"/>
    </location>
</feature>
<gene>
    <name evidence="11" type="ORF">FC14_GL001348</name>
</gene>
<dbReference type="InterPro" id="IPR045584">
    <property type="entry name" value="Pilin-like"/>
</dbReference>
<organism evidence="11 12">
    <name type="scientific">Ligilactobacillus agilis DSM 20509</name>
    <dbReference type="NCBI Taxonomy" id="1423718"/>
    <lineage>
        <taxon>Bacteria</taxon>
        <taxon>Bacillati</taxon>
        <taxon>Bacillota</taxon>
        <taxon>Bacilli</taxon>
        <taxon>Lactobacillales</taxon>
        <taxon>Lactobacillaceae</taxon>
        <taxon>Ligilactobacillus</taxon>
    </lineage>
</organism>
<keyword evidence="6 10" id="KW-1133">Transmembrane helix</keyword>
<evidence type="ECO:0000256" key="7">
    <source>
        <dbReference type="ARBA" id="ARBA00023136"/>
    </source>
</evidence>
<comment type="subcellular location">
    <subcellularLocation>
        <location evidence="1">Cell membrane</location>
        <topology evidence="1">Single-pass membrane protein</topology>
    </subcellularLocation>
    <subcellularLocation>
        <location evidence="2">Cell surface</location>
    </subcellularLocation>
</comment>
<dbReference type="Proteomes" id="UP000051008">
    <property type="component" value="Unassembled WGS sequence"/>
</dbReference>
<evidence type="ECO:0000256" key="1">
    <source>
        <dbReference type="ARBA" id="ARBA00004162"/>
    </source>
</evidence>
<sequence length="96" mass="10685">MRKNSTKSAFTLIEMAVVLFIISLLLLIVIPNVSNQKKHAGSISDEALKTELTTQRQLYLSDNPEATSVSLEELQAANYLTASQVKQIREHKLDEG</sequence>
<evidence type="ECO:0000256" key="2">
    <source>
        <dbReference type="ARBA" id="ARBA00004241"/>
    </source>
</evidence>
<dbReference type="GO" id="GO:0030420">
    <property type="term" value="P:establishment of competence for transformation"/>
    <property type="evidence" value="ECO:0007669"/>
    <property type="project" value="UniProtKB-KW"/>
</dbReference>
<evidence type="ECO:0000256" key="3">
    <source>
        <dbReference type="ARBA" id="ARBA00022475"/>
    </source>
</evidence>
<comment type="similarity">
    <text evidence="9">Belongs to the ComGC family.</text>
</comment>
<dbReference type="SUPFAM" id="SSF54523">
    <property type="entry name" value="Pili subunits"/>
    <property type="match status" value="1"/>
</dbReference>
<evidence type="ECO:0000313" key="12">
    <source>
        <dbReference type="Proteomes" id="UP000051008"/>
    </source>
</evidence>
<dbReference type="NCBIfam" id="TIGR02532">
    <property type="entry name" value="IV_pilin_GFxxxE"/>
    <property type="match status" value="1"/>
</dbReference>
<accession>A0A0R2APR6</accession>
<evidence type="ECO:0000256" key="10">
    <source>
        <dbReference type="SAM" id="Phobius"/>
    </source>
</evidence>
<reference evidence="11 12" key="1">
    <citation type="journal article" date="2015" name="Genome Announc.">
        <title>Expanding the biotechnology potential of lactobacilli through comparative genomics of 213 strains and associated genera.</title>
        <authorList>
            <person name="Sun Z."/>
            <person name="Harris H.M."/>
            <person name="McCann A."/>
            <person name="Guo C."/>
            <person name="Argimon S."/>
            <person name="Zhang W."/>
            <person name="Yang X."/>
            <person name="Jeffery I.B."/>
            <person name="Cooney J.C."/>
            <person name="Kagawa T.F."/>
            <person name="Liu W."/>
            <person name="Song Y."/>
            <person name="Salvetti E."/>
            <person name="Wrobel A."/>
            <person name="Rasinkangas P."/>
            <person name="Parkhill J."/>
            <person name="Rea M.C."/>
            <person name="O'Sullivan O."/>
            <person name="Ritari J."/>
            <person name="Douillard F.P."/>
            <person name="Paul Ross R."/>
            <person name="Yang R."/>
            <person name="Briner A.E."/>
            <person name="Felis G.E."/>
            <person name="de Vos W.M."/>
            <person name="Barrangou R."/>
            <person name="Klaenhammer T.R."/>
            <person name="Caufield P.W."/>
            <person name="Cui Y."/>
            <person name="Zhang H."/>
            <person name="O'Toole P.W."/>
        </authorList>
    </citation>
    <scope>NUCLEOTIDE SEQUENCE [LARGE SCALE GENOMIC DNA]</scope>
    <source>
        <strain evidence="11 12">DSM 20509</strain>
    </source>
</reference>
<dbReference type="PATRIC" id="fig|1423718.3.peg.1408"/>
<evidence type="ECO:0000256" key="9">
    <source>
        <dbReference type="ARBA" id="ARBA00043982"/>
    </source>
</evidence>
<keyword evidence="4" id="KW-0488">Methylation</keyword>
<evidence type="ECO:0000256" key="8">
    <source>
        <dbReference type="ARBA" id="ARBA00023287"/>
    </source>
</evidence>
<dbReference type="Pfam" id="PF07963">
    <property type="entry name" value="N_methyl"/>
    <property type="match status" value="1"/>
</dbReference>
<proteinExistence type="inferred from homology"/>
<keyword evidence="5 10" id="KW-0812">Transmembrane</keyword>
<dbReference type="RefSeq" id="WP_056976154.1">
    <property type="nucleotide sequence ID" value="NZ_AYYP01000013.1"/>
</dbReference>
<evidence type="ECO:0000256" key="5">
    <source>
        <dbReference type="ARBA" id="ARBA00022692"/>
    </source>
</evidence>
<dbReference type="PIRSF" id="PIRSF029928">
    <property type="entry name" value="Late_competence_ComGC"/>
    <property type="match status" value="1"/>
</dbReference>